<feature type="region of interest" description="Disordered" evidence="1">
    <location>
        <begin position="77"/>
        <end position="127"/>
    </location>
</feature>
<dbReference type="InterPro" id="IPR036388">
    <property type="entry name" value="WH-like_DNA-bd_sf"/>
</dbReference>
<dbReference type="InterPro" id="IPR036390">
    <property type="entry name" value="WH_DNA-bd_sf"/>
</dbReference>
<keyword evidence="3" id="KW-1185">Reference proteome</keyword>
<accession>A0A2Z2H2X5</accession>
<organism evidence="2 3">
    <name type="scientific">Kushneria konosiri</name>
    <dbReference type="NCBI Taxonomy" id="698828"/>
    <lineage>
        <taxon>Bacteria</taxon>
        <taxon>Pseudomonadati</taxon>
        <taxon>Pseudomonadota</taxon>
        <taxon>Gammaproteobacteria</taxon>
        <taxon>Oceanospirillales</taxon>
        <taxon>Halomonadaceae</taxon>
        <taxon>Kushneria</taxon>
    </lineage>
</organism>
<dbReference type="Pfam" id="PF13730">
    <property type="entry name" value="HTH_36"/>
    <property type="match status" value="1"/>
</dbReference>
<dbReference type="Gene3D" id="1.10.10.10">
    <property type="entry name" value="Winged helix-like DNA-binding domain superfamily/Winged helix DNA-binding domain"/>
    <property type="match status" value="1"/>
</dbReference>
<feature type="compositionally biased region" description="Basic and acidic residues" evidence="1">
    <location>
        <begin position="101"/>
        <end position="110"/>
    </location>
</feature>
<dbReference type="Proteomes" id="UP000250025">
    <property type="component" value="Chromosome"/>
</dbReference>
<evidence type="ECO:0008006" key="4">
    <source>
        <dbReference type="Google" id="ProtNLM"/>
    </source>
</evidence>
<protein>
    <recommendedName>
        <fullName evidence="4">Helix-turn-helix domain-containing protein</fullName>
    </recommendedName>
</protein>
<evidence type="ECO:0000256" key="1">
    <source>
        <dbReference type="SAM" id="MobiDB-lite"/>
    </source>
</evidence>
<sequence length="299" mass="31944">MSMLLMVKAFGINVGNASRKLVLLKLADNANDKGECWPSYQHIADQCEVSRRTAMNHIEALCAAGLVSKVSRKGPKGNASNTYLLNLDGGEKTAPGGGEKSAPHGEKTAPDSETVTPPPGEMVAPGISHSFESVSEPVNESSQHGADAPAAGHLVIDSGDADEQHGPRCAIPEDMPGPKDQSSKTYRAWANYALCYRKRYGVFPIWNQRTAGQLSQLVDRVGAEIAPGVAAHYVQLNNQFYVSKGHPVGLMLSDCETIAMQMQTGSHMTSARARQIDSTQSNASAADDAKRLIANGWED</sequence>
<dbReference type="OrthoDB" id="82456at2"/>
<evidence type="ECO:0000313" key="2">
    <source>
        <dbReference type="EMBL" id="ARS51522.1"/>
    </source>
</evidence>
<dbReference type="EMBL" id="CP021323">
    <property type="protein sequence ID" value="ARS51522.1"/>
    <property type="molecule type" value="Genomic_DNA"/>
</dbReference>
<dbReference type="SUPFAM" id="SSF46785">
    <property type="entry name" value="Winged helix' DNA-binding domain"/>
    <property type="match status" value="1"/>
</dbReference>
<name>A0A2Z2H2X5_9GAMM</name>
<dbReference type="RefSeq" id="WP_086620230.1">
    <property type="nucleotide sequence ID" value="NZ_CP021323.1"/>
</dbReference>
<proteinExistence type="predicted"/>
<feature type="region of interest" description="Disordered" evidence="1">
    <location>
        <begin position="157"/>
        <end position="182"/>
    </location>
</feature>
<gene>
    <name evidence="2" type="ORF">B9G99_00240</name>
</gene>
<dbReference type="AlphaFoldDB" id="A0A2Z2H2X5"/>
<dbReference type="KEGG" id="kus:B9G99_00240"/>
<evidence type="ECO:0000313" key="3">
    <source>
        <dbReference type="Proteomes" id="UP000250025"/>
    </source>
</evidence>
<reference evidence="2 3" key="1">
    <citation type="journal article" date="2017" name="Int. J. Syst. Evol. Microbiol.">
        <title>Kushneria konosiri sp. nov., isolated from the Korean salt-fermented seafood Daemi-jeot.</title>
        <authorList>
            <person name="Yun J.H."/>
            <person name="Park S.K."/>
            <person name="Lee J.Y."/>
            <person name="Jung M.J."/>
            <person name="Bae J.W."/>
        </authorList>
    </citation>
    <scope>NUCLEOTIDE SEQUENCE [LARGE SCALE GENOMIC DNA]</scope>
    <source>
        <strain evidence="2 3">X49</strain>
    </source>
</reference>